<protein>
    <submittedName>
        <fullName evidence="1">Uncharacterized protein</fullName>
    </submittedName>
</protein>
<proteinExistence type="predicted"/>
<gene>
    <name evidence="1" type="ORF">GCM10011402_15330</name>
</gene>
<sequence length="74" mass="7951">MQIRIQVELECRFTTPGPAFLAVEAAGAFRQEISKASIDFGRVEHLARVPGEEGIGEKIIIRTASQIVSVTPGG</sequence>
<keyword evidence="2" id="KW-1185">Reference proteome</keyword>
<evidence type="ECO:0000313" key="1">
    <source>
        <dbReference type="EMBL" id="GGF64103.1"/>
    </source>
</evidence>
<name>A0ABQ1VI72_9RHOB</name>
<dbReference type="Proteomes" id="UP000640509">
    <property type="component" value="Unassembled WGS sequence"/>
</dbReference>
<reference evidence="2" key="1">
    <citation type="journal article" date="2019" name="Int. J. Syst. Evol. Microbiol.">
        <title>The Global Catalogue of Microorganisms (GCM) 10K type strain sequencing project: providing services to taxonomists for standard genome sequencing and annotation.</title>
        <authorList>
            <consortium name="The Broad Institute Genomics Platform"/>
            <consortium name="The Broad Institute Genome Sequencing Center for Infectious Disease"/>
            <person name="Wu L."/>
            <person name="Ma J."/>
        </authorList>
    </citation>
    <scope>NUCLEOTIDE SEQUENCE [LARGE SCALE GENOMIC DNA]</scope>
    <source>
        <strain evidence="2">CGMCC 1.15419</strain>
    </source>
</reference>
<comment type="caution">
    <text evidence="1">The sequence shown here is derived from an EMBL/GenBank/DDBJ whole genome shotgun (WGS) entry which is preliminary data.</text>
</comment>
<accession>A0ABQ1VI72</accession>
<dbReference type="RefSeq" id="WP_103173533.1">
    <property type="nucleotide sequence ID" value="NZ_BMIV01000004.1"/>
</dbReference>
<evidence type="ECO:0000313" key="2">
    <source>
        <dbReference type="Proteomes" id="UP000640509"/>
    </source>
</evidence>
<dbReference type="EMBL" id="BMIV01000004">
    <property type="protein sequence ID" value="GGF64103.1"/>
    <property type="molecule type" value="Genomic_DNA"/>
</dbReference>
<organism evidence="1 2">
    <name type="scientific">Paracoccus acridae</name>
    <dbReference type="NCBI Taxonomy" id="1795310"/>
    <lineage>
        <taxon>Bacteria</taxon>
        <taxon>Pseudomonadati</taxon>
        <taxon>Pseudomonadota</taxon>
        <taxon>Alphaproteobacteria</taxon>
        <taxon>Rhodobacterales</taxon>
        <taxon>Paracoccaceae</taxon>
        <taxon>Paracoccus</taxon>
    </lineage>
</organism>